<reference evidence="4 5" key="1">
    <citation type="journal article" date="2024" name="Int. J. Syst. Evol. Microbiol.">
        <title>Lacrimispora brassicae sp. nov. isolated from fermented cabbage, and proposal of Clostridium indicum Gundawar et al. 2019 and Clostridium methoxybenzovorans Mechichi et al. 1999 as heterotypic synonyms of Lacrimispora amygdalina (Parshina et al. 2003) Haas and Blanchard 2020 and Lacrimispora indolis (McClung and McCoy 1957) Haas and Blanchard 2020, respectively.</title>
        <authorList>
            <person name="Kobayashi H."/>
            <person name="Tanizawa Y."/>
            <person name="Sakamoto M."/>
            <person name="Ohkuma M."/>
            <person name="Tohno M."/>
        </authorList>
    </citation>
    <scope>NUCLEOTIDE SEQUENCE [LARGE SCALE GENOMIC DNA]</scope>
    <source>
        <strain evidence="4 5">DSM 12857</strain>
    </source>
</reference>
<keyword evidence="5" id="KW-1185">Reference proteome</keyword>
<evidence type="ECO:0000259" key="3">
    <source>
        <dbReference type="Pfam" id="PF03413"/>
    </source>
</evidence>
<feature type="domain" description="PepSY" evidence="3">
    <location>
        <begin position="90"/>
        <end position="146"/>
    </location>
</feature>
<feature type="chain" id="PRO_5046103650" description="PepSY domain-containing protein" evidence="2">
    <location>
        <begin position="31"/>
        <end position="160"/>
    </location>
</feature>
<dbReference type="Gene3D" id="3.10.450.40">
    <property type="match status" value="1"/>
</dbReference>
<evidence type="ECO:0000256" key="1">
    <source>
        <dbReference type="SAM" id="MobiDB-lite"/>
    </source>
</evidence>
<keyword evidence="2" id="KW-0732">Signal</keyword>
<sequence length="160" mass="17317">MENNKLKKAVRVFGTCMLGAMLTFPTVAFASSAQTPTSTEAIAETTKEDTDLDQTELEQEDNENDSNEPEEKDSAKEAEENAALAAQATITEEDAITIVKKENSLSVDATVTAKGLESENGTVVYELTYLDNAGTEMEVKVDANSGIIYTEADDNAEYEE</sequence>
<evidence type="ECO:0000313" key="4">
    <source>
        <dbReference type="EMBL" id="GLB28495.1"/>
    </source>
</evidence>
<evidence type="ECO:0000256" key="2">
    <source>
        <dbReference type="SAM" id="SignalP"/>
    </source>
</evidence>
<feature type="compositionally biased region" description="Acidic residues" evidence="1">
    <location>
        <begin position="50"/>
        <end position="71"/>
    </location>
</feature>
<comment type="caution">
    <text evidence="4">The sequence shown here is derived from an EMBL/GenBank/DDBJ whole genome shotgun (WGS) entry which is preliminary data.</text>
</comment>
<accession>A0ABQ5M0M5</accession>
<organism evidence="4 5">
    <name type="scientific">Lacrimispora amygdalina</name>
    <dbReference type="NCBI Taxonomy" id="253257"/>
    <lineage>
        <taxon>Bacteria</taxon>
        <taxon>Bacillati</taxon>
        <taxon>Bacillota</taxon>
        <taxon>Clostridia</taxon>
        <taxon>Lachnospirales</taxon>
        <taxon>Lachnospiraceae</taxon>
        <taxon>Lacrimispora</taxon>
    </lineage>
</organism>
<name>A0ABQ5M0M5_9FIRM</name>
<proteinExistence type="predicted"/>
<feature type="region of interest" description="Disordered" evidence="1">
    <location>
        <begin position="32"/>
        <end position="83"/>
    </location>
</feature>
<dbReference type="InterPro" id="IPR025711">
    <property type="entry name" value="PepSY"/>
</dbReference>
<gene>
    <name evidence="4" type="ORF">LAD12857_04180</name>
</gene>
<dbReference type="RefSeq" id="WP_346064521.1">
    <property type="nucleotide sequence ID" value="NZ_BRPJ01000007.1"/>
</dbReference>
<dbReference type="Pfam" id="PF03413">
    <property type="entry name" value="PepSY"/>
    <property type="match status" value="1"/>
</dbReference>
<dbReference type="Proteomes" id="UP001419084">
    <property type="component" value="Unassembled WGS sequence"/>
</dbReference>
<evidence type="ECO:0000313" key="5">
    <source>
        <dbReference type="Proteomes" id="UP001419084"/>
    </source>
</evidence>
<feature type="signal peptide" evidence="2">
    <location>
        <begin position="1"/>
        <end position="30"/>
    </location>
</feature>
<dbReference type="EMBL" id="BRPJ01000007">
    <property type="protein sequence ID" value="GLB28495.1"/>
    <property type="molecule type" value="Genomic_DNA"/>
</dbReference>
<protein>
    <recommendedName>
        <fullName evidence="3">PepSY domain-containing protein</fullName>
    </recommendedName>
</protein>